<gene>
    <name evidence="1" type="ORF">llap_6181</name>
</gene>
<proteinExistence type="predicted"/>
<sequence length="182" mass="21433">MCVQVAKKVNGILACIRNSAASRSREMMVPLYSALVRPHLKYCVQFWAPHYKKDIEVLERVHRRATKLVRDLENKSYEERLRELGMFSLEKRRLRGDLIALYNYLKGGCREVGVGLFSKVNNDRTRGNGMKLQQGRFRLDIRKNYFTERVVRHWNSLPREIVESQSLEVFKKRVYVALQGML</sequence>
<dbReference type="PANTHER" id="PTHR33332">
    <property type="entry name" value="REVERSE TRANSCRIPTASE DOMAIN-CONTAINING PROTEIN"/>
    <property type="match status" value="1"/>
</dbReference>
<reference evidence="2" key="2">
    <citation type="submission" date="2017-12" db="EMBL/GenBank/DDBJ databases">
        <title>Genome sequence of the Bar-tailed Godwit (Limosa lapponica baueri).</title>
        <authorList>
            <person name="Lima N.C.B."/>
            <person name="Parody-Merino A.M."/>
            <person name="Battley P.F."/>
            <person name="Fidler A.E."/>
            <person name="Prosdocimi F."/>
        </authorList>
    </citation>
    <scope>NUCLEOTIDE SEQUENCE [LARGE SCALE GENOMIC DNA]</scope>
</reference>
<dbReference type="Proteomes" id="UP000233556">
    <property type="component" value="Unassembled WGS sequence"/>
</dbReference>
<evidence type="ECO:0000313" key="2">
    <source>
        <dbReference type="Proteomes" id="UP000233556"/>
    </source>
</evidence>
<name>A0A2I0UBV9_LIMLA</name>
<accession>A0A2I0UBV9</accession>
<protein>
    <submittedName>
        <fullName evidence="1">Uncharacterized protein</fullName>
    </submittedName>
</protein>
<dbReference type="AlphaFoldDB" id="A0A2I0UBV9"/>
<dbReference type="OrthoDB" id="276744at2759"/>
<keyword evidence="2" id="KW-1185">Reference proteome</keyword>
<reference evidence="2" key="1">
    <citation type="submission" date="2017-11" db="EMBL/GenBank/DDBJ databases">
        <authorList>
            <person name="Lima N.C."/>
            <person name="Parody-Merino A.M."/>
            <person name="Battley P.F."/>
            <person name="Fidler A.E."/>
            <person name="Prosdocimi F."/>
        </authorList>
    </citation>
    <scope>NUCLEOTIDE SEQUENCE [LARGE SCALE GENOMIC DNA]</scope>
</reference>
<evidence type="ECO:0000313" key="1">
    <source>
        <dbReference type="EMBL" id="PKU43525.1"/>
    </source>
</evidence>
<dbReference type="EMBL" id="KZ505895">
    <property type="protein sequence ID" value="PKU43525.1"/>
    <property type="molecule type" value="Genomic_DNA"/>
</dbReference>
<organism evidence="1 2">
    <name type="scientific">Limosa lapponica baueri</name>
    <dbReference type="NCBI Taxonomy" id="1758121"/>
    <lineage>
        <taxon>Eukaryota</taxon>
        <taxon>Metazoa</taxon>
        <taxon>Chordata</taxon>
        <taxon>Craniata</taxon>
        <taxon>Vertebrata</taxon>
        <taxon>Euteleostomi</taxon>
        <taxon>Archelosauria</taxon>
        <taxon>Archosauria</taxon>
        <taxon>Dinosauria</taxon>
        <taxon>Saurischia</taxon>
        <taxon>Theropoda</taxon>
        <taxon>Coelurosauria</taxon>
        <taxon>Aves</taxon>
        <taxon>Neognathae</taxon>
        <taxon>Neoaves</taxon>
        <taxon>Charadriiformes</taxon>
        <taxon>Scolopacidae</taxon>
        <taxon>Limosa</taxon>
    </lineage>
</organism>